<dbReference type="SUPFAM" id="SSF51735">
    <property type="entry name" value="NAD(P)-binding Rossmann-fold domains"/>
    <property type="match status" value="1"/>
</dbReference>
<dbReference type="InterPro" id="IPR002347">
    <property type="entry name" value="SDR_fam"/>
</dbReference>
<dbReference type="Gene3D" id="3.40.50.720">
    <property type="entry name" value="NAD(P)-binding Rossmann-like Domain"/>
    <property type="match status" value="1"/>
</dbReference>
<dbReference type="PANTHER" id="PTHR43899:SF13">
    <property type="entry name" value="RH59310P"/>
    <property type="match status" value="1"/>
</dbReference>
<evidence type="ECO:0000256" key="3">
    <source>
        <dbReference type="SAM" id="Phobius"/>
    </source>
</evidence>
<keyword evidence="3" id="KW-1133">Transmembrane helix</keyword>
<name>A0A0G2HXW1_9PEZI</name>
<reference evidence="4 5" key="1">
    <citation type="submission" date="2015-05" db="EMBL/GenBank/DDBJ databases">
        <title>Distinctive expansion of gene families associated with plant cell wall degradation and secondary metabolism in the genomes of grapevine trunk pathogens.</title>
        <authorList>
            <person name="Lawrence D.P."/>
            <person name="Travadon R."/>
            <person name="Rolshausen P.E."/>
            <person name="Baumgartner K."/>
        </authorList>
    </citation>
    <scope>NUCLEOTIDE SEQUENCE [LARGE SCALE GENOMIC DNA]</scope>
    <source>
        <strain evidence="4">DA912</strain>
    </source>
</reference>
<keyword evidence="3" id="KW-0472">Membrane</keyword>
<keyword evidence="2" id="KW-0560">Oxidoreductase</keyword>
<dbReference type="STRING" id="1214573.A0A0G2HXW1"/>
<evidence type="ECO:0000256" key="1">
    <source>
        <dbReference type="ARBA" id="ARBA00006484"/>
    </source>
</evidence>
<keyword evidence="5" id="KW-1185">Reference proteome</keyword>
<organism evidence="4 5">
    <name type="scientific">Diaporthe ampelina</name>
    <dbReference type="NCBI Taxonomy" id="1214573"/>
    <lineage>
        <taxon>Eukaryota</taxon>
        <taxon>Fungi</taxon>
        <taxon>Dikarya</taxon>
        <taxon>Ascomycota</taxon>
        <taxon>Pezizomycotina</taxon>
        <taxon>Sordariomycetes</taxon>
        <taxon>Sordariomycetidae</taxon>
        <taxon>Diaporthales</taxon>
        <taxon>Diaporthaceae</taxon>
        <taxon>Diaporthe</taxon>
    </lineage>
</organism>
<protein>
    <submittedName>
        <fullName evidence="4">Putative short chain dehydrogenase</fullName>
    </submittedName>
</protein>
<evidence type="ECO:0000313" key="4">
    <source>
        <dbReference type="EMBL" id="KKY32785.1"/>
    </source>
</evidence>
<dbReference type="OrthoDB" id="47007at2759"/>
<comment type="caution">
    <text evidence="4">The sequence shown here is derived from an EMBL/GenBank/DDBJ whole genome shotgun (WGS) entry which is preliminary data.</text>
</comment>
<dbReference type="InterPro" id="IPR036291">
    <property type="entry name" value="NAD(P)-bd_dom_sf"/>
</dbReference>
<accession>A0A0G2HXW1</accession>
<gene>
    <name evidence="4" type="ORF">UCDDA912_g07273</name>
</gene>
<dbReference type="PANTHER" id="PTHR43899">
    <property type="entry name" value="RH59310P"/>
    <property type="match status" value="1"/>
</dbReference>
<dbReference type="GO" id="GO:0005783">
    <property type="term" value="C:endoplasmic reticulum"/>
    <property type="evidence" value="ECO:0007669"/>
    <property type="project" value="TreeGrafter"/>
</dbReference>
<dbReference type="GO" id="GO:0016491">
    <property type="term" value="F:oxidoreductase activity"/>
    <property type="evidence" value="ECO:0007669"/>
    <property type="project" value="UniProtKB-KW"/>
</dbReference>
<sequence>MDGWRLPSLSRGDSLVAVLCSWVGVLSLLSVLYSVASFVSPFVRPSRLGRYLHDTDGKPPWALVTGASDGIGKQFCHQLAARGFNVVLHGRNPSKLARVRHELARAFPQRQFRQLIADGSAIACNGCRQASAASAASATTPTTTTEDKGHVNVDFDAVAASLADINLTVLVNNAGGGVANPVYQFLQHCPDARLVGNINLNAVFPLLMQARLLPQLLRNAPSLVVNIGSLSDNGLPMLASYASSKRFGDTASRILSRELVLQGRHADLEVLSVRVGEVTATSYNSHPVSFFEPNAATMAAAALARVGCGRPSVVGYFPHALQQAAMDLAPSWAREKSMLDVIRDRWRQDQEMMAKNA</sequence>
<dbReference type="EMBL" id="LCUC01000283">
    <property type="protein sequence ID" value="KKY32785.1"/>
    <property type="molecule type" value="Genomic_DNA"/>
</dbReference>
<comment type="similarity">
    <text evidence="1">Belongs to the short-chain dehydrogenases/reductases (SDR) family.</text>
</comment>
<evidence type="ECO:0000256" key="2">
    <source>
        <dbReference type="ARBA" id="ARBA00023002"/>
    </source>
</evidence>
<dbReference type="Proteomes" id="UP000034680">
    <property type="component" value="Unassembled WGS sequence"/>
</dbReference>
<feature type="transmembrane region" description="Helical" evidence="3">
    <location>
        <begin position="15"/>
        <end position="43"/>
    </location>
</feature>
<reference evidence="4 5" key="2">
    <citation type="submission" date="2015-05" db="EMBL/GenBank/DDBJ databases">
        <authorList>
            <person name="Morales-Cruz A."/>
            <person name="Amrine K.C."/>
            <person name="Cantu D."/>
        </authorList>
    </citation>
    <scope>NUCLEOTIDE SEQUENCE [LARGE SCALE GENOMIC DNA]</scope>
    <source>
        <strain evidence="4">DA912</strain>
    </source>
</reference>
<evidence type="ECO:0000313" key="5">
    <source>
        <dbReference type="Proteomes" id="UP000034680"/>
    </source>
</evidence>
<dbReference type="PRINTS" id="PR00081">
    <property type="entry name" value="GDHRDH"/>
</dbReference>
<dbReference type="InterPro" id="IPR051019">
    <property type="entry name" value="VLCFA-Steroid_DH"/>
</dbReference>
<dbReference type="AlphaFoldDB" id="A0A0G2HXW1"/>
<proteinExistence type="inferred from homology"/>
<keyword evidence="3" id="KW-0812">Transmembrane</keyword>
<dbReference type="Pfam" id="PF00106">
    <property type="entry name" value="adh_short"/>
    <property type="match status" value="1"/>
</dbReference>